<organism evidence="1 2">
    <name type="scientific">Tetrahymena thermophila (strain SB210)</name>
    <dbReference type="NCBI Taxonomy" id="312017"/>
    <lineage>
        <taxon>Eukaryota</taxon>
        <taxon>Sar</taxon>
        <taxon>Alveolata</taxon>
        <taxon>Ciliophora</taxon>
        <taxon>Intramacronucleata</taxon>
        <taxon>Oligohymenophorea</taxon>
        <taxon>Hymenostomatida</taxon>
        <taxon>Tetrahymenina</taxon>
        <taxon>Tetrahymenidae</taxon>
        <taxon>Tetrahymena</taxon>
    </lineage>
</organism>
<dbReference type="AlphaFoldDB" id="W7X0N1"/>
<keyword evidence="2" id="KW-1185">Reference proteome</keyword>
<proteinExistence type="predicted"/>
<protein>
    <submittedName>
        <fullName evidence="1">Uncharacterized protein</fullName>
    </submittedName>
</protein>
<accession>W7X0N1</accession>
<dbReference type="GeneID" id="24440802"/>
<dbReference type="EMBL" id="GG662544">
    <property type="protein sequence ID" value="EWS72710.1"/>
    <property type="molecule type" value="Genomic_DNA"/>
</dbReference>
<dbReference type="KEGG" id="tet:TTHERM_000821835"/>
<dbReference type="InParanoid" id="W7X0N1"/>
<evidence type="ECO:0000313" key="2">
    <source>
        <dbReference type="Proteomes" id="UP000009168"/>
    </source>
</evidence>
<reference evidence="2" key="1">
    <citation type="journal article" date="2006" name="PLoS Biol.">
        <title>Macronuclear genome sequence of the ciliate Tetrahymena thermophila, a model eukaryote.</title>
        <authorList>
            <person name="Eisen J.A."/>
            <person name="Coyne R.S."/>
            <person name="Wu M."/>
            <person name="Wu D."/>
            <person name="Thiagarajan M."/>
            <person name="Wortman J.R."/>
            <person name="Badger J.H."/>
            <person name="Ren Q."/>
            <person name="Amedeo P."/>
            <person name="Jones K.M."/>
            <person name="Tallon L.J."/>
            <person name="Delcher A.L."/>
            <person name="Salzberg S.L."/>
            <person name="Silva J.C."/>
            <person name="Haas B.J."/>
            <person name="Majoros W.H."/>
            <person name="Farzad M."/>
            <person name="Carlton J.M."/>
            <person name="Smith R.K. Jr."/>
            <person name="Garg J."/>
            <person name="Pearlman R.E."/>
            <person name="Karrer K.M."/>
            <person name="Sun L."/>
            <person name="Manning G."/>
            <person name="Elde N.C."/>
            <person name="Turkewitz A.P."/>
            <person name="Asai D.J."/>
            <person name="Wilkes D.E."/>
            <person name="Wang Y."/>
            <person name="Cai H."/>
            <person name="Collins K."/>
            <person name="Stewart B.A."/>
            <person name="Lee S.R."/>
            <person name="Wilamowska K."/>
            <person name="Weinberg Z."/>
            <person name="Ruzzo W.L."/>
            <person name="Wloga D."/>
            <person name="Gaertig J."/>
            <person name="Frankel J."/>
            <person name="Tsao C.-C."/>
            <person name="Gorovsky M.A."/>
            <person name="Keeling P.J."/>
            <person name="Waller R.F."/>
            <person name="Patron N.J."/>
            <person name="Cherry J.M."/>
            <person name="Stover N.A."/>
            <person name="Krieger C.J."/>
            <person name="del Toro C."/>
            <person name="Ryder H.F."/>
            <person name="Williamson S.C."/>
            <person name="Barbeau R.A."/>
            <person name="Hamilton E.P."/>
            <person name="Orias E."/>
        </authorList>
    </citation>
    <scope>NUCLEOTIDE SEQUENCE [LARGE SCALE GENOMIC DNA]</scope>
    <source>
        <strain evidence="2">SB210</strain>
    </source>
</reference>
<evidence type="ECO:0000313" key="1">
    <source>
        <dbReference type="EMBL" id="EWS72710.1"/>
    </source>
</evidence>
<sequence>MVKEVSNKFLGLQIKFHLVTAKANNHFKQQLIKLIKTNPCKQLYFYRWFNRIFSYLFKFHGHFGQAKAVYKISTFSFKKKNSQPPAIRLCLLHRTIQIKMQVSCLVLTLKFVMSRGQFQEFNNLQILIFKTINQAQIQSNKALMKIRYQLQLKLIL</sequence>
<dbReference type="Proteomes" id="UP000009168">
    <property type="component" value="Unassembled WGS sequence"/>
</dbReference>
<dbReference type="RefSeq" id="XP_012654752.1">
    <property type="nucleotide sequence ID" value="XM_012799298.1"/>
</dbReference>
<name>W7X0N1_TETTS</name>
<gene>
    <name evidence="1" type="ORF">TTHERM_000821835</name>
</gene>